<dbReference type="Proteomes" id="UP000823561">
    <property type="component" value="Chromosome 16"/>
</dbReference>
<evidence type="ECO:0000256" key="1">
    <source>
        <dbReference type="SAM" id="SignalP"/>
    </source>
</evidence>
<dbReference type="GO" id="GO:0006955">
    <property type="term" value="P:immune response"/>
    <property type="evidence" value="ECO:0007669"/>
    <property type="project" value="InterPro"/>
</dbReference>
<evidence type="ECO:0000313" key="2">
    <source>
        <dbReference type="EMBL" id="KAG5268490.1"/>
    </source>
</evidence>
<dbReference type="SUPFAM" id="SSF54117">
    <property type="entry name" value="Interleukin 8-like chemokines"/>
    <property type="match status" value="1"/>
</dbReference>
<comment type="caution">
    <text evidence="2">The sequence shown here is derived from an EMBL/GenBank/DDBJ whole genome shotgun (WGS) entry which is preliminary data.</text>
</comment>
<dbReference type="AlphaFoldDB" id="A0AAV6G4S3"/>
<gene>
    <name evidence="2" type="ORF">AALO_G00213160</name>
</gene>
<reference evidence="2" key="1">
    <citation type="submission" date="2020-10" db="EMBL/GenBank/DDBJ databases">
        <title>Chromosome-scale genome assembly of the Allis shad, Alosa alosa.</title>
        <authorList>
            <person name="Margot Z."/>
            <person name="Christophe K."/>
            <person name="Cabau C."/>
            <person name="Louis A."/>
            <person name="Berthelot C."/>
            <person name="Parey E."/>
            <person name="Roest Crollius H."/>
            <person name="Montfort J."/>
            <person name="Robinson-Rechavi M."/>
            <person name="Bucao C."/>
            <person name="Bouchez O."/>
            <person name="Gislard M."/>
            <person name="Lluch J."/>
            <person name="Milhes M."/>
            <person name="Lampietro C."/>
            <person name="Lopez Roques C."/>
            <person name="Donnadieu C."/>
            <person name="Braasch I."/>
            <person name="Desvignes T."/>
            <person name="Postlethwait J."/>
            <person name="Bobe J."/>
            <person name="Guiguen Y."/>
        </authorList>
    </citation>
    <scope>NUCLEOTIDE SEQUENCE</scope>
    <source>
        <strain evidence="2">M-15738</strain>
        <tissue evidence="2">Blood</tissue>
    </source>
</reference>
<protein>
    <recommendedName>
        <fullName evidence="4">Chemokine interleukin-8-like domain-containing protein</fullName>
    </recommendedName>
</protein>
<organism evidence="2 3">
    <name type="scientific">Alosa alosa</name>
    <name type="common">allis shad</name>
    <dbReference type="NCBI Taxonomy" id="278164"/>
    <lineage>
        <taxon>Eukaryota</taxon>
        <taxon>Metazoa</taxon>
        <taxon>Chordata</taxon>
        <taxon>Craniata</taxon>
        <taxon>Vertebrata</taxon>
        <taxon>Euteleostomi</taxon>
        <taxon>Actinopterygii</taxon>
        <taxon>Neopterygii</taxon>
        <taxon>Teleostei</taxon>
        <taxon>Clupei</taxon>
        <taxon>Clupeiformes</taxon>
        <taxon>Clupeoidei</taxon>
        <taxon>Clupeidae</taxon>
        <taxon>Alosa</taxon>
    </lineage>
</organism>
<dbReference type="EMBL" id="JADWDJ010000016">
    <property type="protein sequence ID" value="KAG5268490.1"/>
    <property type="molecule type" value="Genomic_DNA"/>
</dbReference>
<name>A0AAV6G4S3_9TELE</name>
<dbReference type="InterPro" id="IPR036048">
    <property type="entry name" value="Interleukin_8-like_sf"/>
</dbReference>
<evidence type="ECO:0000313" key="3">
    <source>
        <dbReference type="Proteomes" id="UP000823561"/>
    </source>
</evidence>
<accession>A0AAV6G4S3</accession>
<feature type="signal peptide" evidence="1">
    <location>
        <begin position="1"/>
        <end position="22"/>
    </location>
</feature>
<dbReference type="GO" id="GO:0005576">
    <property type="term" value="C:extracellular region"/>
    <property type="evidence" value="ECO:0007669"/>
    <property type="project" value="InterPro"/>
</dbReference>
<keyword evidence="1" id="KW-0732">Signal</keyword>
<feature type="chain" id="PRO_5043775588" description="Chemokine interleukin-8-like domain-containing protein" evidence="1">
    <location>
        <begin position="23"/>
        <end position="136"/>
    </location>
</feature>
<sequence>MALHQMIILFCLPTILFSCIQGETVTFSLSGPSLESKENNSSIYGNKTFRVDPKPISCCKKVSPVCSFDEKEITRCIKTLEKDGCVRAVIFFSSDESRDPCCVPPQALWVHKKMTELAQKGKPCEDDSKPIPNAML</sequence>
<dbReference type="GO" id="GO:0008009">
    <property type="term" value="F:chemokine activity"/>
    <property type="evidence" value="ECO:0007669"/>
    <property type="project" value="InterPro"/>
</dbReference>
<dbReference type="Gene3D" id="2.40.50.40">
    <property type="match status" value="1"/>
</dbReference>
<keyword evidence="3" id="KW-1185">Reference proteome</keyword>
<evidence type="ECO:0008006" key="4">
    <source>
        <dbReference type="Google" id="ProtNLM"/>
    </source>
</evidence>
<proteinExistence type="predicted"/>